<evidence type="ECO:0000259" key="12">
    <source>
        <dbReference type="Pfam" id="PF08264"/>
    </source>
</evidence>
<dbReference type="PANTHER" id="PTHR11946">
    <property type="entry name" value="VALYL-TRNA SYNTHETASES"/>
    <property type="match status" value="1"/>
</dbReference>
<dbReference type="PROSITE" id="PS00178">
    <property type="entry name" value="AA_TRNA_LIGASE_I"/>
    <property type="match status" value="1"/>
</dbReference>
<evidence type="ECO:0000256" key="7">
    <source>
        <dbReference type="ARBA" id="ARBA00023146"/>
    </source>
</evidence>
<dbReference type="Gene3D" id="3.90.740.10">
    <property type="entry name" value="Valyl/Leucyl/Isoleucyl-tRNA synthetase, editing domain"/>
    <property type="match status" value="1"/>
</dbReference>
<comment type="caution">
    <text evidence="13">The sequence shown here is derived from an EMBL/GenBank/DDBJ whole genome shotgun (WGS) entry which is preliminary data.</text>
</comment>
<evidence type="ECO:0000313" key="13">
    <source>
        <dbReference type="EMBL" id="OGG28965.1"/>
    </source>
</evidence>
<dbReference type="InterPro" id="IPR001412">
    <property type="entry name" value="aa-tRNA-synth_I_CS"/>
</dbReference>
<evidence type="ECO:0000256" key="2">
    <source>
        <dbReference type="ARBA" id="ARBA00022490"/>
    </source>
</evidence>
<dbReference type="Pfam" id="PF00133">
    <property type="entry name" value="tRNA-synt_1"/>
    <property type="match status" value="1"/>
</dbReference>
<dbReference type="GO" id="GO:0004832">
    <property type="term" value="F:valine-tRNA ligase activity"/>
    <property type="evidence" value="ECO:0007669"/>
    <property type="project" value="UniProtKB-UniRule"/>
</dbReference>
<gene>
    <name evidence="13" type="ORF">A2971_04940</name>
</gene>
<dbReference type="EMBL" id="MFJW01000039">
    <property type="protein sequence ID" value="OGG28965.1"/>
    <property type="molecule type" value="Genomic_DNA"/>
</dbReference>
<dbReference type="EC" id="6.1.1.9" evidence="1 9"/>
<dbReference type="CDD" id="cd07962">
    <property type="entry name" value="Anticodon_Ia_Val"/>
    <property type="match status" value="1"/>
</dbReference>
<proteinExistence type="inferred from homology"/>
<dbReference type="InterPro" id="IPR013155">
    <property type="entry name" value="M/V/L/I-tRNA-synth_anticd-bd"/>
</dbReference>
<keyword evidence="3 10" id="KW-0436">Ligase</keyword>
<evidence type="ECO:0000256" key="1">
    <source>
        <dbReference type="ARBA" id="ARBA00013169"/>
    </source>
</evidence>
<keyword evidence="6 10" id="KW-0648">Protein biosynthesis</keyword>
<dbReference type="InterPro" id="IPR014729">
    <property type="entry name" value="Rossmann-like_a/b/a_fold"/>
</dbReference>
<evidence type="ECO:0000256" key="6">
    <source>
        <dbReference type="ARBA" id="ARBA00022917"/>
    </source>
</evidence>
<dbReference type="PRINTS" id="PR00986">
    <property type="entry name" value="TRNASYNTHVAL"/>
</dbReference>
<dbReference type="SUPFAM" id="SSF50677">
    <property type="entry name" value="ValRS/IleRS/LeuRS editing domain"/>
    <property type="match status" value="1"/>
</dbReference>
<feature type="domain" description="Methionyl/Valyl/Leucyl/Isoleucyl-tRNA synthetase anticodon-binding" evidence="12">
    <location>
        <begin position="648"/>
        <end position="745"/>
    </location>
</feature>
<feature type="domain" description="Aminoacyl-tRNA synthetase class Ia" evidence="11">
    <location>
        <begin position="14"/>
        <end position="613"/>
    </location>
</feature>
<organism evidence="13 14">
    <name type="scientific">Candidatus Gottesmanbacteria bacterium RIFCSPLOWO2_01_FULL_46_21</name>
    <dbReference type="NCBI Taxonomy" id="1798393"/>
    <lineage>
        <taxon>Bacteria</taxon>
        <taxon>Candidatus Gottesmaniibacteriota</taxon>
    </lineage>
</organism>
<evidence type="ECO:0000256" key="5">
    <source>
        <dbReference type="ARBA" id="ARBA00022840"/>
    </source>
</evidence>
<dbReference type="NCBIfam" id="TIGR00422">
    <property type="entry name" value="valS"/>
    <property type="match status" value="1"/>
</dbReference>
<keyword evidence="7 10" id="KW-0030">Aminoacyl-tRNA synthetase</keyword>
<keyword evidence="2" id="KW-0963">Cytoplasm</keyword>
<dbReference type="InterPro" id="IPR002300">
    <property type="entry name" value="aa-tRNA-synth_Ia"/>
</dbReference>
<dbReference type="Pfam" id="PF08264">
    <property type="entry name" value="Anticodon_1"/>
    <property type="match status" value="1"/>
</dbReference>
<comment type="similarity">
    <text evidence="10">Belongs to the class-I aminoacyl-tRNA synthetase family.</text>
</comment>
<dbReference type="GO" id="GO:0006438">
    <property type="term" value="P:valyl-tRNA aminoacylation"/>
    <property type="evidence" value="ECO:0007669"/>
    <property type="project" value="UniProtKB-UniRule"/>
</dbReference>
<keyword evidence="4 10" id="KW-0547">Nucleotide-binding</keyword>
<dbReference type="AlphaFoldDB" id="A0A1F6AW91"/>
<keyword evidence="5 10" id="KW-0067">ATP-binding</keyword>
<dbReference type="InterPro" id="IPR009008">
    <property type="entry name" value="Val/Leu/Ile-tRNA-synth_edit"/>
</dbReference>
<comment type="catalytic activity">
    <reaction evidence="8">
        <text>tRNA(Val) + L-valine + ATP = L-valyl-tRNA(Val) + AMP + diphosphate</text>
        <dbReference type="Rhea" id="RHEA:10704"/>
        <dbReference type="Rhea" id="RHEA-COMP:9672"/>
        <dbReference type="Rhea" id="RHEA-COMP:9708"/>
        <dbReference type="ChEBI" id="CHEBI:30616"/>
        <dbReference type="ChEBI" id="CHEBI:33019"/>
        <dbReference type="ChEBI" id="CHEBI:57762"/>
        <dbReference type="ChEBI" id="CHEBI:78442"/>
        <dbReference type="ChEBI" id="CHEBI:78537"/>
        <dbReference type="ChEBI" id="CHEBI:456215"/>
        <dbReference type="EC" id="6.1.1.9"/>
    </reaction>
</comment>
<dbReference type="NCBIfam" id="NF004349">
    <property type="entry name" value="PRK05729.1"/>
    <property type="match status" value="1"/>
</dbReference>
<dbReference type="SUPFAM" id="SSF47323">
    <property type="entry name" value="Anticodon-binding domain of a subclass of class I aminoacyl-tRNA synthetases"/>
    <property type="match status" value="1"/>
</dbReference>
<evidence type="ECO:0000259" key="11">
    <source>
        <dbReference type="Pfam" id="PF00133"/>
    </source>
</evidence>
<evidence type="ECO:0000256" key="4">
    <source>
        <dbReference type="ARBA" id="ARBA00022741"/>
    </source>
</evidence>
<name>A0A1F6AW91_9BACT</name>
<dbReference type="InterPro" id="IPR033705">
    <property type="entry name" value="Anticodon_Ia_Val"/>
</dbReference>
<reference evidence="13 14" key="1">
    <citation type="journal article" date="2016" name="Nat. Commun.">
        <title>Thousands of microbial genomes shed light on interconnected biogeochemical processes in an aquifer system.</title>
        <authorList>
            <person name="Anantharaman K."/>
            <person name="Brown C.T."/>
            <person name="Hug L.A."/>
            <person name="Sharon I."/>
            <person name="Castelle C.J."/>
            <person name="Probst A.J."/>
            <person name="Thomas B.C."/>
            <person name="Singh A."/>
            <person name="Wilkins M.J."/>
            <person name="Karaoz U."/>
            <person name="Brodie E.L."/>
            <person name="Williams K.H."/>
            <person name="Hubbard S.S."/>
            <person name="Banfield J.F."/>
        </authorList>
    </citation>
    <scope>NUCLEOTIDE SEQUENCE [LARGE SCALE GENOMIC DNA]</scope>
</reference>
<dbReference type="InterPro" id="IPR009080">
    <property type="entry name" value="tRNAsynth_Ia_anticodon-bd"/>
</dbReference>
<evidence type="ECO:0000256" key="3">
    <source>
        <dbReference type="ARBA" id="ARBA00022598"/>
    </source>
</evidence>
<sequence>MDKIYNAKDTEDRIYQMWETSGVFAPKNDPKAKTLPAGRQAFTIIMPPPNANDPLHIGHAMYVVEDILIRYHRMRGEATLWLPGTDHAGIETQFVFEKKLKKEGKSRFDFDRKTLYNMIWDYVQKNSGIAVAQLKKLGFSPDWSRFKFTLDPQIVDLVLETFFELHKRGLVYRDLRLVNYCTRCGTGYSELEAKHEVKKDPFIYIKYGPFTIGTVRPETKFRDTALAVNPTDKRYSKHIGKTFEIMGLLGPITMTVIADPDVDPEFGTGIMKVTPAHDFHDFELGKQNNLPVTPIVDFNGKMDFSWFLSKKDIEPKYKERAERYHGLHVSKARPMMIEDLKADGLLEKIDETYEHTLSTCYRCGSVLEPLPLPQFFLSVKPMTQKALKALRDKKVKIHGPGYDKILVHWLENLKDWNISRQIVWGIRIPAWYSTKDYPNLQVTFLGNDKQLISGAVGELLKVHTLEDIRTGIQSLKAPVDAKFTLSKTSPGNNFIQETDTFDTWFSSAQWPFVTLQANKPGDFERFYPTQVMDTAYDILIFWVMRMIMMGLEMTGEVPFEHVYLHGLVRDEKGQKMSKSKGNVINPLEYVEKFGADALRMALVMSTTAGKDSNTGKDKIRGMRNFTNKVWNAGRFMSMANQSTEGKNDKDFHAHLNEVVKTITRQLDQLKVGLAAETVYNEFWHWFCDACIEQNKKGKISLKALTQGFETFLKLLHPFMPFVTEEIWDKLARKEKGLLIAAHWPTSES</sequence>
<dbReference type="Gene3D" id="2.170.220.10">
    <property type="match status" value="1"/>
</dbReference>
<dbReference type="GO" id="GO:0005524">
    <property type="term" value="F:ATP binding"/>
    <property type="evidence" value="ECO:0007669"/>
    <property type="project" value="UniProtKB-KW"/>
</dbReference>
<evidence type="ECO:0000256" key="8">
    <source>
        <dbReference type="ARBA" id="ARBA00047552"/>
    </source>
</evidence>
<dbReference type="PANTHER" id="PTHR11946:SF93">
    <property type="entry name" value="VALINE--TRNA LIGASE, CHLOROPLASTIC_MITOCHONDRIAL 2"/>
    <property type="match status" value="1"/>
</dbReference>
<dbReference type="SUPFAM" id="SSF52374">
    <property type="entry name" value="Nucleotidylyl transferase"/>
    <property type="match status" value="1"/>
</dbReference>
<dbReference type="Gene3D" id="1.10.730.10">
    <property type="entry name" value="Isoleucyl-tRNA Synthetase, Domain 1"/>
    <property type="match status" value="1"/>
</dbReference>
<evidence type="ECO:0000313" key="14">
    <source>
        <dbReference type="Proteomes" id="UP000178461"/>
    </source>
</evidence>
<dbReference type="Gene3D" id="3.40.50.620">
    <property type="entry name" value="HUPs"/>
    <property type="match status" value="2"/>
</dbReference>
<evidence type="ECO:0000256" key="9">
    <source>
        <dbReference type="NCBIfam" id="TIGR00422"/>
    </source>
</evidence>
<protein>
    <recommendedName>
        <fullName evidence="1 9">Valine--tRNA ligase</fullName>
        <ecNumber evidence="1 9">6.1.1.9</ecNumber>
    </recommendedName>
</protein>
<dbReference type="InterPro" id="IPR002303">
    <property type="entry name" value="Valyl-tRNA_ligase"/>
</dbReference>
<dbReference type="GO" id="GO:0005829">
    <property type="term" value="C:cytosol"/>
    <property type="evidence" value="ECO:0007669"/>
    <property type="project" value="TreeGrafter"/>
</dbReference>
<dbReference type="GO" id="GO:0002161">
    <property type="term" value="F:aminoacyl-tRNA deacylase activity"/>
    <property type="evidence" value="ECO:0007669"/>
    <property type="project" value="InterPro"/>
</dbReference>
<evidence type="ECO:0000256" key="10">
    <source>
        <dbReference type="RuleBase" id="RU363035"/>
    </source>
</evidence>
<dbReference type="Proteomes" id="UP000178461">
    <property type="component" value="Unassembled WGS sequence"/>
</dbReference>
<accession>A0A1F6AW91</accession>